<dbReference type="Gene3D" id="1.10.260.40">
    <property type="entry name" value="lambda repressor-like DNA-binding domains"/>
    <property type="match status" value="1"/>
</dbReference>
<name>A0A1I3F0G6_9PLAN</name>
<keyword evidence="3" id="KW-1185">Reference proteome</keyword>
<dbReference type="OrthoDB" id="9809434at2"/>
<feature type="domain" description="HTH cro/C1-type" evidence="1">
    <location>
        <begin position="59"/>
        <end position="100"/>
    </location>
</feature>
<reference evidence="3" key="1">
    <citation type="submission" date="2016-10" db="EMBL/GenBank/DDBJ databases">
        <authorList>
            <person name="Varghese N."/>
            <person name="Submissions S."/>
        </authorList>
    </citation>
    <scope>NUCLEOTIDE SEQUENCE [LARGE SCALE GENOMIC DNA]</scope>
    <source>
        <strain evidence="3">DSM 26348</strain>
    </source>
</reference>
<dbReference type="STRING" id="1576369.SAMN05421753_10521"/>
<dbReference type="Proteomes" id="UP000199518">
    <property type="component" value="Unassembled WGS sequence"/>
</dbReference>
<sequence>MRVWRPGAKFEHSSKIGVNTPPHTFRIGQSFEDFLKDEGRYKESTAQAVKRVLAWQLAAAMEEQQITKASLARQLNTSRSQLDRLLDPENTKVTLDVLTRAAHAVGRKTLSG</sequence>
<dbReference type="InterPro" id="IPR010982">
    <property type="entry name" value="Lambda_DNA-bd_dom_sf"/>
</dbReference>
<evidence type="ECO:0000313" key="2">
    <source>
        <dbReference type="EMBL" id="SFI04673.1"/>
    </source>
</evidence>
<dbReference type="GO" id="GO:0003677">
    <property type="term" value="F:DNA binding"/>
    <property type="evidence" value="ECO:0007669"/>
    <property type="project" value="InterPro"/>
</dbReference>
<proteinExistence type="predicted"/>
<dbReference type="Pfam" id="PF13443">
    <property type="entry name" value="HTH_26"/>
    <property type="match status" value="1"/>
</dbReference>
<dbReference type="EMBL" id="FOQD01000005">
    <property type="protein sequence ID" value="SFI04673.1"/>
    <property type="molecule type" value="Genomic_DNA"/>
</dbReference>
<accession>A0A1I3F0G6</accession>
<dbReference type="AlphaFoldDB" id="A0A1I3F0G6"/>
<dbReference type="RefSeq" id="WP_092048856.1">
    <property type="nucleotide sequence ID" value="NZ_FOQD01000005.1"/>
</dbReference>
<evidence type="ECO:0000259" key="1">
    <source>
        <dbReference type="Pfam" id="PF13443"/>
    </source>
</evidence>
<organism evidence="2 3">
    <name type="scientific">Planctomicrobium piriforme</name>
    <dbReference type="NCBI Taxonomy" id="1576369"/>
    <lineage>
        <taxon>Bacteria</taxon>
        <taxon>Pseudomonadati</taxon>
        <taxon>Planctomycetota</taxon>
        <taxon>Planctomycetia</taxon>
        <taxon>Planctomycetales</taxon>
        <taxon>Planctomycetaceae</taxon>
        <taxon>Planctomicrobium</taxon>
    </lineage>
</organism>
<dbReference type="SUPFAM" id="SSF47413">
    <property type="entry name" value="lambda repressor-like DNA-binding domains"/>
    <property type="match status" value="1"/>
</dbReference>
<protein>
    <submittedName>
        <fullName evidence="2">Helix-turn-helix domain-containing protein</fullName>
    </submittedName>
</protein>
<dbReference type="InterPro" id="IPR001387">
    <property type="entry name" value="Cro/C1-type_HTH"/>
</dbReference>
<evidence type="ECO:0000313" key="3">
    <source>
        <dbReference type="Proteomes" id="UP000199518"/>
    </source>
</evidence>
<gene>
    <name evidence="2" type="ORF">SAMN05421753_10521</name>
</gene>